<feature type="compositionally biased region" description="Polar residues" evidence="2">
    <location>
        <begin position="493"/>
        <end position="530"/>
    </location>
</feature>
<evidence type="ECO:0000256" key="1">
    <source>
        <dbReference type="SAM" id="Coils"/>
    </source>
</evidence>
<evidence type="ECO:0000313" key="5">
    <source>
        <dbReference type="Proteomes" id="UP000069940"/>
    </source>
</evidence>
<sequence>MKQAATQKEMADCEGLHQKQPKANNGSPSGSSGLSKAKVEQNKNSSHTCDSEKVTLYLSGQKASEYQSKMSEKVRKDSTESREVVAIRRSANVIKCDSDKEINSLKRKKVPSVSHPENASVEEQEPTYASVVKQTDKENVQPTTTTPSTSALGVNTGSSSNKRMKMDPLNSGDGKIVANKPPIPPKPDGTRPSTHHHHSSSEKGTGKSKKQVVSDAHNALTVQKLLAQNEQMRLEINDLRSNLATERNAVRVLRAQNESDLRRTKTENKKLQEALSHQKRHSSSSGPTGPVSPTSSVPSPPKRPNRAGTGVSSSATSSEENVGQAYPSTTSIHQLNLDILKLNQELSAIRETNKFLEEKIQISSEAERRKASDIRVQRDLHELRLTQLTKSAKSEIQRLLEELKSKDRNIGLLRKEISALQGTAGGGGAPKKERKAAKNSAQQSQEMRKLRESESSCSGTISKSTSHSSIQSVCDEPEQNADADADPVAAPAKQQSTTLNSNHNQLPIAPSSETTTHCNIGGDSSSSIDCRHPTTSYNPATKLVNTCTTTLGLETTTCGDDDGASEPHESRTMEAHNDELHASVRLVSHLNDGDVLSHASPPSSNSTHSSEPSVVVQTMTTNPHTTPPMMTAGRQLSSVSDADSAISSAPPSLSPQPTGCPNSPEVWRAHIHLQPAADDQNHLQLLRDQSQLKEIKLELDRMQAKYDLLSADYSKAKQQIDDLERELMEAAQAQQERAKFAERIDYLVQREENLLRESHELREQNELLEFRIIELEESHDKWSLRSNSSPTVGSSSINGSTTKDVWTDTDKEHDDLIMHHSERSDSGVTSPNSHHHLDDQQTSGVPSPCCDLSLLDQIPTDDVRKRIATMTKRSCYDEEDKLCLLQILSLLNNLEALSQDHEIASEDMSLELPAKFSNYTFPESHPPKSLAATSTPFKSQQGKMVATVQPFSSNNASLTTSTTSEPKSISIASIAETFGGMKKSAKWGSTSLQESGVFVDEMMVSCVGTQTEVEDFPCLEKTNAELCAEIEKLNRFRQKIEECTIKRNGKNPVGVSLSLPAESCEQRRLQYYVNRMEQLENKVKVYESSGDQQLRHLAERLQREIQLEGWVDQLSEKLNKLEDENERLEEERCELEEIENDTRLRLQRMEVDYEMMSQRNTELEMSKSSYQSKYQDARDTVINLEELVHKCEERIFVLEETENELNDRIDLILAFIPVLLMFNSWQLQEQMASTRKQYAINAIPPEHIEYYESANGDLQMRLNDLMNREKELTQNIAELNRAYNETLENADNLWAQMEKEYKDKISKCETVESNLKSKIAQLEERLSKDSEYAHERISHLEEAENSLKNRVSKLNKENKDLVAKHAALLEEYSTLKDEYRKLQNYLKGTVAENMEREKRKIVALEEELTLSTALLKEAEENHKSEVGHMRGKLVSATKELNHIEVTNSELREEVETLECRIRELLTLRNCDEERIKHLTEELQSKQAQISQLQVHPSHIHHHRGGFGRSLAQELERPVKGSYSKLGYEIHPLSRRFPGDSDSSGSEDKVKFPIAKTAPEAKEVKSLAETIILNAESRGIRAPKKSFVEETI</sequence>
<protein>
    <recommendedName>
        <fullName evidence="3">Janus kinase and microtubule-interacting protein C-terminal domain-containing protein</fullName>
    </recommendedName>
</protein>
<name>A0ABM1YSL5_AEDAL</name>
<feature type="region of interest" description="Disordered" evidence="2">
    <location>
        <begin position="1"/>
        <end position="54"/>
    </location>
</feature>
<feature type="compositionally biased region" description="Polar residues" evidence="2">
    <location>
        <begin position="140"/>
        <end position="161"/>
    </location>
</feature>
<dbReference type="Proteomes" id="UP000069940">
    <property type="component" value="Unassembled WGS sequence"/>
</dbReference>
<dbReference type="GeneID" id="115260992"/>
<keyword evidence="1" id="KW-0175">Coiled coil</keyword>
<dbReference type="RefSeq" id="XP_062698264.1">
    <property type="nucleotide sequence ID" value="XM_062842280.1"/>
</dbReference>
<feature type="coiled-coil region" evidence="1">
    <location>
        <begin position="1255"/>
        <end position="1495"/>
    </location>
</feature>
<evidence type="ECO:0000256" key="2">
    <source>
        <dbReference type="SAM" id="MobiDB-lite"/>
    </source>
</evidence>
<dbReference type="InterPro" id="IPR031994">
    <property type="entry name" value="JAKMIP_C"/>
</dbReference>
<evidence type="ECO:0000313" key="4">
    <source>
        <dbReference type="EnsemblMetazoa" id="AALFPA23_011797.P16769"/>
    </source>
</evidence>
<feature type="region of interest" description="Disordered" evidence="2">
    <location>
        <begin position="822"/>
        <end position="845"/>
    </location>
</feature>
<feature type="coiled-coil region" evidence="1">
    <location>
        <begin position="332"/>
        <end position="359"/>
    </location>
</feature>
<proteinExistence type="predicted"/>
<feature type="compositionally biased region" description="Low complexity" evidence="2">
    <location>
        <begin position="283"/>
        <end position="297"/>
    </location>
</feature>
<feature type="coiled-coil region" evidence="1">
    <location>
        <begin position="389"/>
        <end position="416"/>
    </location>
</feature>
<feature type="region of interest" description="Disordered" evidence="2">
    <location>
        <begin position="255"/>
        <end position="326"/>
    </location>
</feature>
<feature type="compositionally biased region" description="Polar residues" evidence="2">
    <location>
        <begin position="784"/>
        <end position="804"/>
    </location>
</feature>
<dbReference type="PANTHER" id="PTHR34707:SF1">
    <property type="entry name" value="VIMENTIN-TYPE INTERMEDIATE FILAMENT-ASSOCIATED COILED-COIL PROTEIN"/>
    <property type="match status" value="1"/>
</dbReference>
<reference evidence="4" key="2">
    <citation type="submission" date="2025-05" db="UniProtKB">
        <authorList>
            <consortium name="EnsemblMetazoa"/>
        </authorList>
    </citation>
    <scope>IDENTIFICATION</scope>
    <source>
        <strain evidence="4">Foshan</strain>
    </source>
</reference>
<keyword evidence="5" id="KW-1185">Reference proteome</keyword>
<feature type="compositionally biased region" description="Acidic residues" evidence="2">
    <location>
        <begin position="475"/>
        <end position="485"/>
    </location>
</feature>
<reference evidence="5" key="1">
    <citation type="journal article" date="2015" name="Proc. Natl. Acad. Sci. U.S.A.">
        <title>Genome sequence of the Asian Tiger mosquito, Aedes albopictus, reveals insights into its biology, genetics, and evolution.</title>
        <authorList>
            <person name="Chen X.G."/>
            <person name="Jiang X."/>
            <person name="Gu J."/>
            <person name="Xu M."/>
            <person name="Wu Y."/>
            <person name="Deng Y."/>
            <person name="Zhang C."/>
            <person name="Bonizzoni M."/>
            <person name="Dermauw W."/>
            <person name="Vontas J."/>
            <person name="Armbruster P."/>
            <person name="Huang X."/>
            <person name="Yang Y."/>
            <person name="Zhang H."/>
            <person name="He W."/>
            <person name="Peng H."/>
            <person name="Liu Y."/>
            <person name="Wu K."/>
            <person name="Chen J."/>
            <person name="Lirakis M."/>
            <person name="Topalis P."/>
            <person name="Van Leeuwen T."/>
            <person name="Hall A.B."/>
            <person name="Jiang X."/>
            <person name="Thorpe C."/>
            <person name="Mueller R.L."/>
            <person name="Sun C."/>
            <person name="Waterhouse R.M."/>
            <person name="Yan G."/>
            <person name="Tu Z.J."/>
            <person name="Fang X."/>
            <person name="James A.A."/>
        </authorList>
    </citation>
    <scope>NUCLEOTIDE SEQUENCE [LARGE SCALE GENOMIC DNA]</scope>
    <source>
        <strain evidence="5">Foshan</strain>
    </source>
</reference>
<evidence type="ECO:0000259" key="3">
    <source>
        <dbReference type="Pfam" id="PF16034"/>
    </source>
</evidence>
<feature type="coiled-coil region" evidence="1">
    <location>
        <begin position="1069"/>
        <end position="1194"/>
    </location>
</feature>
<feature type="domain" description="Janus kinase and microtubule-interacting protein C-terminal" evidence="3">
    <location>
        <begin position="697"/>
        <end position="779"/>
    </location>
</feature>
<feature type="compositionally biased region" description="Low complexity" evidence="2">
    <location>
        <begin position="597"/>
        <end position="651"/>
    </location>
</feature>
<feature type="compositionally biased region" description="Low complexity" evidence="2">
    <location>
        <begin position="21"/>
        <end position="36"/>
    </location>
</feature>
<feature type="region of interest" description="Disordered" evidence="2">
    <location>
        <begin position="593"/>
        <end position="661"/>
    </location>
</feature>
<dbReference type="PANTHER" id="PTHR34707">
    <property type="entry name" value="VIMENTIN-TYPE INTERMEDIATE FILAMENT-ASSOCIATED COILED-COIL PROTEIN"/>
    <property type="match status" value="1"/>
</dbReference>
<feature type="compositionally biased region" description="Low complexity" evidence="2">
    <location>
        <begin position="455"/>
        <end position="472"/>
    </location>
</feature>
<feature type="coiled-coil region" evidence="1">
    <location>
        <begin position="685"/>
        <end position="778"/>
    </location>
</feature>
<feature type="region of interest" description="Disordered" evidence="2">
    <location>
        <begin position="783"/>
        <end position="807"/>
    </location>
</feature>
<feature type="region of interest" description="Disordered" evidence="2">
    <location>
        <begin position="421"/>
        <end position="530"/>
    </location>
</feature>
<organism evidence="4 5">
    <name type="scientific">Aedes albopictus</name>
    <name type="common">Asian tiger mosquito</name>
    <name type="synonym">Stegomyia albopicta</name>
    <dbReference type="NCBI Taxonomy" id="7160"/>
    <lineage>
        <taxon>Eukaryota</taxon>
        <taxon>Metazoa</taxon>
        <taxon>Ecdysozoa</taxon>
        <taxon>Arthropoda</taxon>
        <taxon>Hexapoda</taxon>
        <taxon>Insecta</taxon>
        <taxon>Pterygota</taxon>
        <taxon>Neoptera</taxon>
        <taxon>Endopterygota</taxon>
        <taxon>Diptera</taxon>
        <taxon>Nematocera</taxon>
        <taxon>Culicoidea</taxon>
        <taxon>Culicidae</taxon>
        <taxon>Culicinae</taxon>
        <taxon>Aedini</taxon>
        <taxon>Aedes</taxon>
        <taxon>Stegomyia</taxon>
    </lineage>
</organism>
<feature type="compositionally biased region" description="Basic and acidic residues" evidence="2">
    <location>
        <begin position="257"/>
        <end position="272"/>
    </location>
</feature>
<feature type="region of interest" description="Disordered" evidence="2">
    <location>
        <begin position="100"/>
        <end position="216"/>
    </location>
</feature>
<accession>A0ABM1YSL5</accession>
<dbReference type="Pfam" id="PF16034">
    <property type="entry name" value="JAKMIP_CC3"/>
    <property type="match status" value="1"/>
</dbReference>
<dbReference type="EnsemblMetazoa" id="AALFPA23_011797.R16769">
    <property type="protein sequence ID" value="AALFPA23_011797.P16769"/>
    <property type="gene ID" value="AALFPA23_011797"/>
</dbReference>
<feature type="compositionally biased region" description="Low complexity" evidence="2">
    <location>
        <begin position="307"/>
        <end position="322"/>
    </location>
</feature>